<name>A0ABR1FWB7_AURAN</name>
<dbReference type="InterPro" id="IPR027417">
    <property type="entry name" value="P-loop_NTPase"/>
</dbReference>
<keyword evidence="6" id="KW-0479">Metal-binding</keyword>
<dbReference type="InterPro" id="IPR003442">
    <property type="entry name" value="T6A_TsaE"/>
</dbReference>
<gene>
    <name evidence="11" type="ORF">SO694_00119056</name>
</gene>
<dbReference type="Gene3D" id="3.40.50.300">
    <property type="entry name" value="P-loop containing nucleotide triphosphate hydrolases"/>
    <property type="match status" value="1"/>
</dbReference>
<dbReference type="Pfam" id="PF02367">
    <property type="entry name" value="TsaE"/>
    <property type="match status" value="1"/>
</dbReference>
<evidence type="ECO:0000313" key="12">
    <source>
        <dbReference type="Proteomes" id="UP001363151"/>
    </source>
</evidence>
<keyword evidence="4" id="KW-0963">Cytoplasm</keyword>
<dbReference type="SUPFAM" id="SSF52540">
    <property type="entry name" value="P-loop containing nucleoside triphosphate hydrolases"/>
    <property type="match status" value="1"/>
</dbReference>
<reference evidence="11 12" key="1">
    <citation type="submission" date="2024-03" db="EMBL/GenBank/DDBJ databases">
        <title>Aureococcus anophagefferens CCMP1851 and Kratosvirus quantuckense: Draft genome of a second virus-susceptible host strain in the model system.</title>
        <authorList>
            <person name="Chase E."/>
            <person name="Truchon A.R."/>
            <person name="Schepens W."/>
            <person name="Wilhelm S.W."/>
        </authorList>
    </citation>
    <scope>NUCLEOTIDE SEQUENCE [LARGE SCALE GENOMIC DNA]</scope>
    <source>
        <strain evidence="11 12">CCMP1851</strain>
    </source>
</reference>
<evidence type="ECO:0000256" key="10">
    <source>
        <dbReference type="ARBA" id="ARBA00032441"/>
    </source>
</evidence>
<proteinExistence type="inferred from homology"/>
<sequence>MRRALSLAAVLAAQRSRALSLSRGPVTIRVADEARMEQLGAAFGAHAAPGKTICLSGDLGAGKTVFSRGFVRAAAGDARLRVTSPTYLLDNAYDDRDGLPEGLVVRHMDLYRLAAVEASAPVYMLDLPDALATACCLIEWPDRLGALPEPRLDVVIRAPGGGDRAVTFDAAPLGDAHPPWLAAIAALADEGPA</sequence>
<evidence type="ECO:0000256" key="4">
    <source>
        <dbReference type="ARBA" id="ARBA00022490"/>
    </source>
</evidence>
<keyword evidence="7" id="KW-0547">Nucleotide-binding</keyword>
<dbReference type="PANTHER" id="PTHR33540:SF2">
    <property type="entry name" value="TRNA THREONYLCARBAMOYLADENOSINE BIOSYNTHESIS PROTEIN TSAE"/>
    <property type="match status" value="1"/>
</dbReference>
<evidence type="ECO:0000313" key="11">
    <source>
        <dbReference type="EMBL" id="KAK7240052.1"/>
    </source>
</evidence>
<evidence type="ECO:0000256" key="8">
    <source>
        <dbReference type="ARBA" id="ARBA00022840"/>
    </source>
</evidence>
<dbReference type="PANTHER" id="PTHR33540">
    <property type="entry name" value="TRNA THREONYLCARBAMOYLADENOSINE BIOSYNTHESIS PROTEIN TSAE"/>
    <property type="match status" value="1"/>
</dbReference>
<dbReference type="EMBL" id="JBBJCI010000218">
    <property type="protein sequence ID" value="KAK7240052.1"/>
    <property type="molecule type" value="Genomic_DNA"/>
</dbReference>
<evidence type="ECO:0000256" key="7">
    <source>
        <dbReference type="ARBA" id="ARBA00022741"/>
    </source>
</evidence>
<organism evidence="11 12">
    <name type="scientific">Aureococcus anophagefferens</name>
    <name type="common">Harmful bloom alga</name>
    <dbReference type="NCBI Taxonomy" id="44056"/>
    <lineage>
        <taxon>Eukaryota</taxon>
        <taxon>Sar</taxon>
        <taxon>Stramenopiles</taxon>
        <taxon>Ochrophyta</taxon>
        <taxon>Pelagophyceae</taxon>
        <taxon>Pelagomonadales</taxon>
        <taxon>Pelagomonadaceae</taxon>
        <taxon>Aureococcus</taxon>
    </lineage>
</organism>
<keyword evidence="8" id="KW-0067">ATP-binding</keyword>
<keyword evidence="5" id="KW-0819">tRNA processing</keyword>
<accession>A0ABR1FWB7</accession>
<evidence type="ECO:0000256" key="5">
    <source>
        <dbReference type="ARBA" id="ARBA00022694"/>
    </source>
</evidence>
<comment type="similarity">
    <text evidence="2">Belongs to the TsaE family.</text>
</comment>
<comment type="subcellular location">
    <subcellularLocation>
        <location evidence="1">Cytoplasm</location>
    </subcellularLocation>
</comment>
<keyword evidence="9" id="KW-0460">Magnesium</keyword>
<evidence type="ECO:0000256" key="9">
    <source>
        <dbReference type="ARBA" id="ARBA00022842"/>
    </source>
</evidence>
<evidence type="ECO:0000256" key="6">
    <source>
        <dbReference type="ARBA" id="ARBA00022723"/>
    </source>
</evidence>
<evidence type="ECO:0000256" key="3">
    <source>
        <dbReference type="ARBA" id="ARBA00019010"/>
    </source>
</evidence>
<comment type="caution">
    <text evidence="11">The sequence shown here is derived from an EMBL/GenBank/DDBJ whole genome shotgun (WGS) entry which is preliminary data.</text>
</comment>
<evidence type="ECO:0000256" key="1">
    <source>
        <dbReference type="ARBA" id="ARBA00004496"/>
    </source>
</evidence>
<dbReference type="NCBIfam" id="TIGR00150">
    <property type="entry name" value="T6A_YjeE"/>
    <property type="match status" value="1"/>
</dbReference>
<dbReference type="Proteomes" id="UP001363151">
    <property type="component" value="Unassembled WGS sequence"/>
</dbReference>
<keyword evidence="12" id="KW-1185">Reference proteome</keyword>
<evidence type="ECO:0000256" key="2">
    <source>
        <dbReference type="ARBA" id="ARBA00007599"/>
    </source>
</evidence>
<protein>
    <recommendedName>
        <fullName evidence="3">tRNA threonylcarbamoyladenosine biosynthesis protein TsaE</fullName>
    </recommendedName>
    <alternativeName>
        <fullName evidence="10">t(6)A37 threonylcarbamoyladenosine biosynthesis protein TsaE</fullName>
    </alternativeName>
</protein>